<evidence type="ECO:0000313" key="4">
    <source>
        <dbReference type="Proteomes" id="UP000887013"/>
    </source>
</evidence>
<organism evidence="3 4">
    <name type="scientific">Nephila pilipes</name>
    <name type="common">Giant wood spider</name>
    <name type="synonym">Nephila maculata</name>
    <dbReference type="NCBI Taxonomy" id="299642"/>
    <lineage>
        <taxon>Eukaryota</taxon>
        <taxon>Metazoa</taxon>
        <taxon>Ecdysozoa</taxon>
        <taxon>Arthropoda</taxon>
        <taxon>Chelicerata</taxon>
        <taxon>Arachnida</taxon>
        <taxon>Araneae</taxon>
        <taxon>Araneomorphae</taxon>
        <taxon>Entelegynae</taxon>
        <taxon>Araneoidea</taxon>
        <taxon>Nephilidae</taxon>
        <taxon>Nephila</taxon>
    </lineage>
</organism>
<gene>
    <name evidence="3" type="primary">TP02_0602</name>
    <name evidence="3" type="ORF">NPIL_699271</name>
</gene>
<protein>
    <submittedName>
        <fullName evidence="3">Thioredoxin domain-containing protein</fullName>
    </submittedName>
</protein>
<sequence length="298" mass="33826">MDAFLVLLNACLLGIAYGFAEESKMIDEVKEFDDILKEENALAVLFTQTCCTCTDCVEAEVLLGGMSKELEDNLGILVLRVKEPALKSRYGIKKVPALAFIRDNKTAIYDGQFEFEALYYWMQDNRQPLTTDLDDSNFEHLTQAATGATTGDWLVMFHDGTCCKSREQIHLEDAGIKLRGRVNVASVDIRIAPETTKRFKVSSCPHIIFFRHQKLYRFSLPDITSKTLRKFSEGFYKNSKAEVVPLPASFFDKLTDKTVSFLEHNQMVFIIILVVTIIFGTFLLIYSAFKPDPHTKTE</sequence>
<dbReference type="PANTHER" id="PTHR19991">
    <property type="entry name" value="L 2 01289"/>
    <property type="match status" value="1"/>
</dbReference>
<evidence type="ECO:0000313" key="3">
    <source>
        <dbReference type="EMBL" id="GFT83354.1"/>
    </source>
</evidence>
<keyword evidence="1" id="KW-0812">Transmembrane</keyword>
<keyword evidence="4" id="KW-1185">Reference proteome</keyword>
<dbReference type="Gene3D" id="3.40.30.10">
    <property type="entry name" value="Glutaredoxin"/>
    <property type="match status" value="2"/>
</dbReference>
<dbReference type="Proteomes" id="UP000887013">
    <property type="component" value="Unassembled WGS sequence"/>
</dbReference>
<comment type="caution">
    <text evidence="3">The sequence shown here is derived from an EMBL/GenBank/DDBJ whole genome shotgun (WGS) entry which is preliminary data.</text>
</comment>
<dbReference type="Pfam" id="PF13848">
    <property type="entry name" value="Thioredoxin_6"/>
    <property type="match status" value="1"/>
</dbReference>
<keyword evidence="1" id="KW-1133">Transmembrane helix</keyword>
<keyword evidence="2" id="KW-0732">Signal</keyword>
<feature type="chain" id="PRO_5036480297" evidence="2">
    <location>
        <begin position="19"/>
        <end position="298"/>
    </location>
</feature>
<evidence type="ECO:0000256" key="1">
    <source>
        <dbReference type="SAM" id="Phobius"/>
    </source>
</evidence>
<dbReference type="PANTHER" id="PTHR19991:SF2">
    <property type="entry name" value="GH08893P"/>
    <property type="match status" value="1"/>
</dbReference>
<dbReference type="OrthoDB" id="72053at2759"/>
<accession>A0A8X6PQC7</accession>
<reference evidence="3" key="1">
    <citation type="submission" date="2020-08" db="EMBL/GenBank/DDBJ databases">
        <title>Multicomponent nature underlies the extraordinary mechanical properties of spider dragline silk.</title>
        <authorList>
            <person name="Kono N."/>
            <person name="Nakamura H."/>
            <person name="Mori M."/>
            <person name="Yoshida Y."/>
            <person name="Ohtoshi R."/>
            <person name="Malay A.D."/>
            <person name="Moran D.A.P."/>
            <person name="Tomita M."/>
            <person name="Numata K."/>
            <person name="Arakawa K."/>
        </authorList>
    </citation>
    <scope>NUCLEOTIDE SEQUENCE</scope>
</reference>
<dbReference type="AlphaFoldDB" id="A0A8X6PQC7"/>
<feature type="transmembrane region" description="Helical" evidence="1">
    <location>
        <begin position="267"/>
        <end position="289"/>
    </location>
</feature>
<evidence type="ECO:0000256" key="2">
    <source>
        <dbReference type="SAM" id="SignalP"/>
    </source>
</evidence>
<proteinExistence type="predicted"/>
<dbReference type="EMBL" id="BMAW01119180">
    <property type="protein sequence ID" value="GFT83354.1"/>
    <property type="molecule type" value="Genomic_DNA"/>
</dbReference>
<dbReference type="SUPFAM" id="SSF52833">
    <property type="entry name" value="Thioredoxin-like"/>
    <property type="match status" value="2"/>
</dbReference>
<name>A0A8X6PQC7_NEPPI</name>
<keyword evidence="1" id="KW-0472">Membrane</keyword>
<dbReference type="InterPro" id="IPR036249">
    <property type="entry name" value="Thioredoxin-like_sf"/>
</dbReference>
<feature type="signal peptide" evidence="2">
    <location>
        <begin position="1"/>
        <end position="18"/>
    </location>
</feature>